<dbReference type="PANTHER" id="PTHR16064:SF3">
    <property type="entry name" value="BTB_POZ DOMAIN-CONTAINING PROTEIN 7"/>
    <property type="match status" value="1"/>
</dbReference>
<feature type="domain" description="BTB" evidence="2">
    <location>
        <begin position="110"/>
        <end position="185"/>
    </location>
</feature>
<feature type="region of interest" description="Disordered" evidence="1">
    <location>
        <begin position="565"/>
        <end position="598"/>
    </location>
</feature>
<dbReference type="Pfam" id="PF00651">
    <property type="entry name" value="BTB"/>
    <property type="match status" value="1"/>
</dbReference>
<sequence length="799" mass="90304">MGNNFSFEFKNTDLPPSAEVSSSQQFKNVIRVRRKTKRDKKLKSKLFKESYRTFRQMLSSWCLRNLHCLMVELEASWALRELTVSADLSRPPAPSLRNSLLRMYEQATLTDVVLIFQGRRFAVHRCIVSRRSLWLRTLLRQAERTHPTTIEFRLPPGCQIPDSPTPRVVDYFIRFLYSGYIDERDLSADEAVQLALMKISLGVSNDWHGDMFDMIRQPNEDADLIIVFTRASSSSAGGAQVQSESAAAVEQQQSGSKSRVSLLKSQRKMPKCQYLCHGVILASRSGFFLSLISKRRADCSEQSDRITICLDESVIPRQYAPVVFEALYLDKVDLSLVLPGSSPPCSSLSEVKVIASGKCLASPLEEATEIYQIARFLEFPLLAQGKCDSIIRMHSFFFTYLLLFKSTGCEDLIASKVDFDSLLALYNWSSESYGSAYVRRCCVAFLAEHLTIIANSADLFELDESMLVEALKLDFVQASELEILSAVIRWGEHQLIRRLEEREPNVIAGTTHSISRKGLKRNDQFDAELMQILVRLLPLVRTDFILPRNSPVLVNAVKRNLLNINDQDDNDDADQVASSSQNDTSSSDQQPTTSRDGSACDRLWSCAGMKSRIPTQPRVFLPFYKEVRRLFIKKVAASPDQILSLINHEPSSSEMSPCTVDLLKACPTQWMSLDTSNVGERDEVFLPDGATLETIRQTVDHLFRNDPVVRKALACGCSYHRASALDQVRIRVIRENGLDDSVLALLRIPDKFSAVYRTCLHITTTPTNLPDVMPKCDDKNYTCTWPCERSRRSYSLQGI</sequence>
<evidence type="ECO:0000256" key="1">
    <source>
        <dbReference type="SAM" id="MobiDB-lite"/>
    </source>
</evidence>
<dbReference type="SMART" id="SM00875">
    <property type="entry name" value="BACK"/>
    <property type="match status" value="1"/>
</dbReference>
<name>A0A0V1H788_9BILA</name>
<accession>A0A0V1H788</accession>
<comment type="caution">
    <text evidence="3">The sequence shown here is derived from an EMBL/GenBank/DDBJ whole genome shotgun (WGS) entry which is preliminary data.</text>
</comment>
<proteinExistence type="predicted"/>
<dbReference type="CDD" id="cd18186">
    <property type="entry name" value="BTB_POZ_ZBTB_KLHL-like"/>
    <property type="match status" value="1"/>
</dbReference>
<feature type="compositionally biased region" description="Low complexity" evidence="1">
    <location>
        <begin position="575"/>
        <end position="596"/>
    </location>
</feature>
<dbReference type="Proteomes" id="UP000055024">
    <property type="component" value="Unassembled WGS sequence"/>
</dbReference>
<keyword evidence="4" id="KW-1185">Reference proteome</keyword>
<organism evidence="3 4">
    <name type="scientific">Trichinella zimbabwensis</name>
    <dbReference type="NCBI Taxonomy" id="268475"/>
    <lineage>
        <taxon>Eukaryota</taxon>
        <taxon>Metazoa</taxon>
        <taxon>Ecdysozoa</taxon>
        <taxon>Nematoda</taxon>
        <taxon>Enoplea</taxon>
        <taxon>Dorylaimia</taxon>
        <taxon>Trichinellida</taxon>
        <taxon>Trichinellidae</taxon>
        <taxon>Trichinella</taxon>
    </lineage>
</organism>
<dbReference type="PROSITE" id="PS50097">
    <property type="entry name" value="BTB"/>
    <property type="match status" value="1"/>
</dbReference>
<reference evidence="3 4" key="1">
    <citation type="submission" date="2015-01" db="EMBL/GenBank/DDBJ databases">
        <title>Evolution of Trichinella species and genotypes.</title>
        <authorList>
            <person name="Korhonen P.K."/>
            <person name="Edoardo P."/>
            <person name="Giuseppe L.R."/>
            <person name="Gasser R.B."/>
        </authorList>
    </citation>
    <scope>NUCLEOTIDE SEQUENCE [LARGE SCALE GENOMIC DNA]</scope>
    <source>
        <strain evidence="3">ISS1029</strain>
    </source>
</reference>
<dbReference type="Pfam" id="PF07707">
    <property type="entry name" value="BACK"/>
    <property type="match status" value="1"/>
</dbReference>
<dbReference type="GO" id="GO:0061138">
    <property type="term" value="P:morphogenesis of a branching epithelium"/>
    <property type="evidence" value="ECO:0007669"/>
    <property type="project" value="InterPro"/>
</dbReference>
<protein>
    <submittedName>
        <fullName evidence="3">BTB/POZ domain-containing protein 7</fullName>
    </submittedName>
</protein>
<dbReference type="SUPFAM" id="SSF54695">
    <property type="entry name" value="POZ domain"/>
    <property type="match status" value="1"/>
</dbReference>
<gene>
    <name evidence="3" type="primary">Btbd7</name>
    <name evidence="3" type="ORF">T11_2961</name>
</gene>
<evidence type="ECO:0000313" key="3">
    <source>
        <dbReference type="EMBL" id="KRZ06284.1"/>
    </source>
</evidence>
<dbReference type="EMBL" id="JYDP01000122">
    <property type="protein sequence ID" value="KRZ06284.1"/>
    <property type="molecule type" value="Genomic_DNA"/>
</dbReference>
<dbReference type="InterPro" id="IPR042345">
    <property type="entry name" value="Btbd7"/>
</dbReference>
<dbReference type="InterPro" id="IPR000210">
    <property type="entry name" value="BTB/POZ_dom"/>
</dbReference>
<dbReference type="AlphaFoldDB" id="A0A0V1H788"/>
<evidence type="ECO:0000259" key="2">
    <source>
        <dbReference type="PROSITE" id="PS50097"/>
    </source>
</evidence>
<dbReference type="SMART" id="SM00225">
    <property type="entry name" value="BTB"/>
    <property type="match status" value="1"/>
</dbReference>
<dbReference type="Gene3D" id="3.30.710.10">
    <property type="entry name" value="Potassium Channel Kv1.1, Chain A"/>
    <property type="match status" value="2"/>
</dbReference>
<evidence type="ECO:0000313" key="4">
    <source>
        <dbReference type="Proteomes" id="UP000055024"/>
    </source>
</evidence>
<dbReference type="PANTHER" id="PTHR16064">
    <property type="entry name" value="BTB POZ DOMAIN CONTAINING 7"/>
    <property type="match status" value="1"/>
</dbReference>
<dbReference type="InterPro" id="IPR011333">
    <property type="entry name" value="SKP1/BTB/POZ_sf"/>
</dbReference>
<dbReference type="STRING" id="268475.A0A0V1H788"/>
<dbReference type="OrthoDB" id="2347980at2759"/>
<dbReference type="InterPro" id="IPR011705">
    <property type="entry name" value="BACK"/>
</dbReference>